<proteinExistence type="predicted"/>
<comment type="caution">
    <text evidence="2">The sequence shown here is derived from an EMBL/GenBank/DDBJ whole genome shotgun (WGS) entry which is preliminary data.</text>
</comment>
<dbReference type="Proteomes" id="UP001498398">
    <property type="component" value="Unassembled WGS sequence"/>
</dbReference>
<evidence type="ECO:0000313" key="2">
    <source>
        <dbReference type="EMBL" id="KAK7439766.1"/>
    </source>
</evidence>
<organism evidence="2 3">
    <name type="scientific">Marasmiellus scandens</name>
    <dbReference type="NCBI Taxonomy" id="2682957"/>
    <lineage>
        <taxon>Eukaryota</taxon>
        <taxon>Fungi</taxon>
        <taxon>Dikarya</taxon>
        <taxon>Basidiomycota</taxon>
        <taxon>Agaricomycotina</taxon>
        <taxon>Agaricomycetes</taxon>
        <taxon>Agaricomycetidae</taxon>
        <taxon>Agaricales</taxon>
        <taxon>Marasmiineae</taxon>
        <taxon>Omphalotaceae</taxon>
        <taxon>Marasmiellus</taxon>
    </lineage>
</organism>
<accession>A0ABR1IVE9</accession>
<evidence type="ECO:0000313" key="3">
    <source>
        <dbReference type="Proteomes" id="UP001498398"/>
    </source>
</evidence>
<evidence type="ECO:0000256" key="1">
    <source>
        <dbReference type="SAM" id="MobiDB-lite"/>
    </source>
</evidence>
<protein>
    <submittedName>
        <fullName evidence="2">Uncharacterized protein</fullName>
    </submittedName>
</protein>
<keyword evidence="3" id="KW-1185">Reference proteome</keyword>
<feature type="compositionally biased region" description="Acidic residues" evidence="1">
    <location>
        <begin position="379"/>
        <end position="398"/>
    </location>
</feature>
<sequence length="406" mass="45691">MYGDNSEGSADSSAGNHFFHRASHNRFDHMMLNSVGKNQYNNTINNSPYIGNINDNRGTSRHIQNSGVYNENNGVLWNKSSQSVWSRPSTPTTLPASNVQGNAGSTSYIEENKLNPSESLPENILSDFLQSFKPAVIELAGCLRAWVNPSSDQLHEIWMKVMPNHTQHFFTDTETKPVIEGCVSQILDDWRDSIGNAAIEALEHIFQDPDLQTTSERKVYVSQQISGDYWLRPYYFSSIANQSNGQTKHEGAFQSYIISKTLSAHFKATQAIPADQRLSDRPTGALVLTILAIERAFQFYSSGEKIIPPDSSREFSRVNWDDRTVTRDGRPYQVKTTSRIQALFGKNVHGVERVGSDLWDKIIAAALNHLESENSSEFQDMDLDKEDEDSGDESDEDVFYSGDEWL</sequence>
<feature type="region of interest" description="Disordered" evidence="1">
    <location>
        <begin position="373"/>
        <end position="406"/>
    </location>
</feature>
<name>A0ABR1IVE9_9AGAR</name>
<gene>
    <name evidence="2" type="ORF">VKT23_017341</name>
</gene>
<dbReference type="EMBL" id="JBANRG010000071">
    <property type="protein sequence ID" value="KAK7439766.1"/>
    <property type="molecule type" value="Genomic_DNA"/>
</dbReference>
<reference evidence="2 3" key="1">
    <citation type="submission" date="2024-01" db="EMBL/GenBank/DDBJ databases">
        <title>A draft genome for the cacao thread blight pathogen Marasmiellus scandens.</title>
        <authorList>
            <person name="Baruah I.K."/>
            <person name="Leung J."/>
            <person name="Bukari Y."/>
            <person name="Amoako-Attah I."/>
            <person name="Meinhardt L.W."/>
            <person name="Bailey B.A."/>
            <person name="Cohen S.P."/>
        </authorList>
    </citation>
    <scope>NUCLEOTIDE SEQUENCE [LARGE SCALE GENOMIC DNA]</scope>
    <source>
        <strain evidence="2 3">GH-19</strain>
    </source>
</reference>